<evidence type="ECO:0000256" key="1">
    <source>
        <dbReference type="SAM" id="MobiDB-lite"/>
    </source>
</evidence>
<feature type="compositionally biased region" description="Low complexity" evidence="1">
    <location>
        <begin position="1"/>
        <end position="16"/>
    </location>
</feature>
<feature type="region of interest" description="Disordered" evidence="1">
    <location>
        <begin position="1"/>
        <end position="48"/>
    </location>
</feature>
<name>K5WDU2_AGABU</name>
<dbReference type="HOGENOM" id="CLU_146815_0_0_1"/>
<accession>K5WDU2</accession>
<dbReference type="RefSeq" id="XP_007335935.1">
    <property type="nucleotide sequence ID" value="XM_007335873.1"/>
</dbReference>
<dbReference type="OrthoDB" id="5598079at2759"/>
<evidence type="ECO:0000313" key="4">
    <source>
        <dbReference type="Proteomes" id="UP000008493"/>
    </source>
</evidence>
<dbReference type="InParanoid" id="K5WDU2"/>
<sequence length="149" mass="16195">MTGLTSGAESGSSSSTQTPEKAQRVTEFAGNASTPYPSPSPSPSTPLQLDADFHWLADTGATSHMTPHRHWFRSYTSHKIPIRLADNSIVYSSGVGSVVFEPVVNGKVVRAVELTRVLHVPALRSNLLSCLYLARHIAFHGHYPLQQLC</sequence>
<reference evidence="4" key="1">
    <citation type="journal article" date="2012" name="Proc. Natl. Acad. Sci. U.S.A.">
        <title>Genome sequence of the button mushroom Agaricus bisporus reveals mechanisms governing adaptation to a humic-rich ecological niche.</title>
        <authorList>
            <person name="Morin E."/>
            <person name="Kohler A."/>
            <person name="Baker A.R."/>
            <person name="Foulongne-Oriol M."/>
            <person name="Lombard V."/>
            <person name="Nagy L.G."/>
            <person name="Ohm R.A."/>
            <person name="Patyshakuliyeva A."/>
            <person name="Brun A."/>
            <person name="Aerts A.L."/>
            <person name="Bailey A.M."/>
            <person name="Billette C."/>
            <person name="Coutinho P.M."/>
            <person name="Deakin G."/>
            <person name="Doddapaneni H."/>
            <person name="Floudas D."/>
            <person name="Grimwood J."/>
            <person name="Hilden K."/>
            <person name="Kuees U."/>
            <person name="LaButti K.M."/>
            <person name="Lapidus A."/>
            <person name="Lindquist E.A."/>
            <person name="Lucas S.M."/>
            <person name="Murat C."/>
            <person name="Riley R.W."/>
            <person name="Salamov A.A."/>
            <person name="Schmutz J."/>
            <person name="Subramanian V."/>
            <person name="Woesten H.A.B."/>
            <person name="Xu J."/>
            <person name="Eastwood D.C."/>
            <person name="Foster G.D."/>
            <person name="Sonnenberg A.S."/>
            <person name="Cullen D."/>
            <person name="de Vries R.P."/>
            <person name="Lundell T."/>
            <person name="Hibbett D.S."/>
            <person name="Henrissat B."/>
            <person name="Burton K.S."/>
            <person name="Kerrigan R.W."/>
            <person name="Challen M.P."/>
            <person name="Grigoriev I.V."/>
            <person name="Martin F."/>
        </authorList>
    </citation>
    <scope>NUCLEOTIDE SEQUENCE [LARGE SCALE GENOMIC DNA]</scope>
    <source>
        <strain evidence="4">JB137-S8 / ATCC MYA-4627 / FGSC 10392</strain>
    </source>
</reference>
<dbReference type="KEGG" id="abp:AGABI1DRAFT134795"/>
<proteinExistence type="predicted"/>
<dbReference type="EMBL" id="JH972749">
    <property type="protein sequence ID" value="EKM73426.1"/>
    <property type="molecule type" value="Genomic_DNA"/>
</dbReference>
<dbReference type="eggNOG" id="KOG0017">
    <property type="taxonomic scope" value="Eukaryota"/>
</dbReference>
<keyword evidence="4" id="KW-1185">Reference proteome</keyword>
<organism evidence="3 4">
    <name type="scientific">Agaricus bisporus var. burnettii (strain JB137-S8 / ATCC MYA-4627 / FGSC 10392)</name>
    <name type="common">White button mushroom</name>
    <dbReference type="NCBI Taxonomy" id="597362"/>
    <lineage>
        <taxon>Eukaryota</taxon>
        <taxon>Fungi</taxon>
        <taxon>Dikarya</taxon>
        <taxon>Basidiomycota</taxon>
        <taxon>Agaricomycotina</taxon>
        <taxon>Agaricomycetes</taxon>
        <taxon>Agaricomycetidae</taxon>
        <taxon>Agaricales</taxon>
        <taxon>Agaricineae</taxon>
        <taxon>Agaricaceae</taxon>
        <taxon>Agaricus</taxon>
    </lineage>
</organism>
<dbReference type="Pfam" id="PF22936">
    <property type="entry name" value="Pol_BBD"/>
    <property type="match status" value="1"/>
</dbReference>
<dbReference type="Proteomes" id="UP000008493">
    <property type="component" value="Unassembled WGS sequence"/>
</dbReference>
<protein>
    <recommendedName>
        <fullName evidence="2">Retrovirus-related Pol polyprotein from transposon TNT 1-94-like beta-barrel domain-containing protein</fullName>
    </recommendedName>
</protein>
<evidence type="ECO:0000313" key="3">
    <source>
        <dbReference type="EMBL" id="EKM73426.1"/>
    </source>
</evidence>
<evidence type="ECO:0000259" key="2">
    <source>
        <dbReference type="Pfam" id="PF22936"/>
    </source>
</evidence>
<dbReference type="AlphaFoldDB" id="K5WDU2"/>
<dbReference type="InterPro" id="IPR054722">
    <property type="entry name" value="PolX-like_BBD"/>
</dbReference>
<feature type="domain" description="Retrovirus-related Pol polyprotein from transposon TNT 1-94-like beta-barrel" evidence="2">
    <location>
        <begin position="55"/>
        <end position="133"/>
    </location>
</feature>
<dbReference type="GeneID" id="18828371"/>
<gene>
    <name evidence="3" type="ORF">AGABI1DRAFT_134795</name>
</gene>